<reference evidence="1" key="1">
    <citation type="submission" date="2019-08" db="EMBL/GenBank/DDBJ databases">
        <title>Genomic characterization of a novel candidate phylum (ARYD3) from a high temperature, high salinity tertiary oil reservoir in north central Oklahoma, USA.</title>
        <authorList>
            <person name="Youssef N.H."/>
            <person name="Yadav A."/>
            <person name="Elshahed M.S."/>
        </authorList>
    </citation>
    <scope>NUCLEOTIDE SEQUENCE [LARGE SCALE GENOMIC DNA]</scope>
    <source>
        <strain evidence="1">ARYD3</strain>
    </source>
</reference>
<dbReference type="EMBL" id="VSIX01000050">
    <property type="protein sequence ID" value="TYB31166.1"/>
    <property type="molecule type" value="Genomic_DNA"/>
</dbReference>
<proteinExistence type="predicted"/>
<accession>A0A5D0MDU9</accession>
<comment type="caution">
    <text evidence="1">The sequence shown here is derived from an EMBL/GenBank/DDBJ whole genome shotgun (WGS) entry which is preliminary data.</text>
</comment>
<protein>
    <recommendedName>
        <fullName evidence="3">Periplasmic heavy metal sensor</fullName>
    </recommendedName>
</protein>
<evidence type="ECO:0008006" key="3">
    <source>
        <dbReference type="Google" id="ProtNLM"/>
    </source>
</evidence>
<name>A0A5D0MDU9_9BACT</name>
<organism evidence="1 2">
    <name type="scientific">Candidatus Mcinerneyibacterium aminivorans</name>
    <dbReference type="NCBI Taxonomy" id="2703815"/>
    <lineage>
        <taxon>Bacteria</taxon>
        <taxon>Candidatus Macinerneyibacteriota</taxon>
        <taxon>Candidatus Mcinerneyibacteria</taxon>
        <taxon>Candidatus Mcinerneyibacteriales</taxon>
        <taxon>Candidatus Mcinerneyibacteriaceae</taxon>
        <taxon>Candidatus Mcinerneyibacterium</taxon>
    </lineage>
</organism>
<evidence type="ECO:0000313" key="1">
    <source>
        <dbReference type="EMBL" id="TYB31166.1"/>
    </source>
</evidence>
<evidence type="ECO:0000313" key="2">
    <source>
        <dbReference type="Proteomes" id="UP000324143"/>
    </source>
</evidence>
<gene>
    <name evidence="1" type="ORF">FXF47_05550</name>
</gene>
<dbReference type="Proteomes" id="UP000324143">
    <property type="component" value="Unassembled WGS sequence"/>
</dbReference>
<dbReference type="AlphaFoldDB" id="A0A5D0MDU9"/>
<sequence>MKKLVIVFVVIFMAVGAYSLVFADPGDSYNRRDYDSRRGMMRGDYGRGGYYQEDMHELREKIYEKYEDMIENNRDKIRDIMDKKYDLRRDIQNEMEKSNPDWGKIESLMNRNHSYSEDIWKIRKDERLEILKSLTEKERDLYMEHSRGFSGRHGGYRGFHRGFRRGGRHRGHMGY</sequence>
<keyword evidence="2" id="KW-1185">Reference proteome</keyword>